<dbReference type="Gene3D" id="3.40.109.10">
    <property type="entry name" value="NADH Oxidase"/>
    <property type="match status" value="2"/>
</dbReference>
<accession>A0AA88GGS4</accession>
<reference evidence="1 2" key="1">
    <citation type="journal article" date="2018" name="BMC Genomics">
        <title>The genome of Naegleria lovaniensis, the basis for a comparative approach to unravel pathogenicity factors of the human pathogenic amoeba N. fowleri.</title>
        <authorList>
            <person name="Liechti N."/>
            <person name="Schurch N."/>
            <person name="Bruggmann R."/>
            <person name="Wittwer M."/>
        </authorList>
    </citation>
    <scope>NUCLEOTIDE SEQUENCE [LARGE SCALE GENOMIC DNA]</scope>
    <source>
        <strain evidence="1 2">ATCC 30569</strain>
    </source>
</reference>
<dbReference type="GeneID" id="68102648"/>
<dbReference type="Proteomes" id="UP000816034">
    <property type="component" value="Unassembled WGS sequence"/>
</dbReference>
<dbReference type="EMBL" id="PYSW02000040">
    <property type="protein sequence ID" value="KAG2375190.1"/>
    <property type="molecule type" value="Genomic_DNA"/>
</dbReference>
<proteinExistence type="predicted"/>
<organism evidence="1 2">
    <name type="scientific">Naegleria lovaniensis</name>
    <name type="common">Amoeba</name>
    <dbReference type="NCBI Taxonomy" id="51637"/>
    <lineage>
        <taxon>Eukaryota</taxon>
        <taxon>Discoba</taxon>
        <taxon>Heterolobosea</taxon>
        <taxon>Tetramitia</taxon>
        <taxon>Eutetramitia</taxon>
        <taxon>Vahlkampfiidae</taxon>
        <taxon>Naegleria</taxon>
    </lineage>
</organism>
<dbReference type="SUPFAM" id="SSF55469">
    <property type="entry name" value="FMN-dependent nitroreductase-like"/>
    <property type="match status" value="1"/>
</dbReference>
<keyword evidence="2" id="KW-1185">Reference proteome</keyword>
<sequence length="403" mass="46395">MLKNKLFATSFPWWSLLGNRHTRRGFHYGHPSYNNVMVKNILDVARWAPSGDNMQTWKFEIKSDKEFIVHAYDTRDHCVYDLDGHGSHMGLGALLECIDIASKEFSMKANFHTSHDDDMKIRITLDPLVHADVNEKDPLFKQIKERCVHRRMFKTTPLTLHEKQQLEESVAKYGFKVLWFESFKDRLAMAKLMFLNGQLRLTCEEGFPTHSTIIEWNSQFSADKIPDMAVGLDPISTKLMKWALQSWSRVEFLNKYLGGSLVPGIQLDFLPGIACGAHFMFISQHPNSLVSTQDYIQVGRALQRFWLTATQLDVRLQPETTPIIFSNYVRNGIKFSKSEECLRKARHIEKRLCEIVNSHPEAKNVSVDGTPLQEQVAFVGRVGHAEKPYARSIRKSLDELLIK</sequence>
<dbReference type="GO" id="GO:0016491">
    <property type="term" value="F:oxidoreductase activity"/>
    <property type="evidence" value="ECO:0007669"/>
    <property type="project" value="InterPro"/>
</dbReference>
<gene>
    <name evidence="1" type="ORF">C9374_010194</name>
</gene>
<dbReference type="AlphaFoldDB" id="A0AA88GGS4"/>
<protein>
    <submittedName>
        <fullName evidence="1">Uncharacterized protein</fullName>
    </submittedName>
</protein>
<comment type="caution">
    <text evidence="1">The sequence shown here is derived from an EMBL/GenBank/DDBJ whole genome shotgun (WGS) entry which is preliminary data.</text>
</comment>
<evidence type="ECO:0000313" key="2">
    <source>
        <dbReference type="Proteomes" id="UP000816034"/>
    </source>
</evidence>
<dbReference type="RefSeq" id="XP_044544364.1">
    <property type="nucleotide sequence ID" value="XM_044685711.1"/>
</dbReference>
<evidence type="ECO:0000313" key="1">
    <source>
        <dbReference type="EMBL" id="KAG2375190.1"/>
    </source>
</evidence>
<name>A0AA88GGS4_NAELO</name>
<dbReference type="InterPro" id="IPR000415">
    <property type="entry name" value="Nitroreductase-like"/>
</dbReference>